<dbReference type="PANTHER" id="PTHR37816:SF1">
    <property type="entry name" value="TOXIN"/>
    <property type="match status" value="1"/>
</dbReference>
<dbReference type="InterPro" id="IPR027417">
    <property type="entry name" value="P-loop_NTPase"/>
</dbReference>
<dbReference type="Proteomes" id="UP000192513">
    <property type="component" value="Unassembled WGS sequence"/>
</dbReference>
<dbReference type="RefSeq" id="WP_083173834.1">
    <property type="nucleotide sequence ID" value="NZ_AP022619.1"/>
</dbReference>
<accession>A0A1X0I6M4</accession>
<dbReference type="PANTHER" id="PTHR37816">
    <property type="entry name" value="YALI0E33011P"/>
    <property type="match status" value="1"/>
</dbReference>
<dbReference type="OrthoDB" id="3199600at2"/>
<dbReference type="SUPFAM" id="SSF52540">
    <property type="entry name" value="P-loop containing nucleoside triphosphate hydrolases"/>
    <property type="match status" value="1"/>
</dbReference>
<dbReference type="STRING" id="590652.BST39_20545"/>
<dbReference type="EMBL" id="MVIE01000031">
    <property type="protein sequence ID" value="ORB36458.1"/>
    <property type="molecule type" value="Genomic_DNA"/>
</dbReference>
<keyword evidence="1" id="KW-0418">Kinase</keyword>
<organism evidence="1 2">
    <name type="scientific">Mycobacterium paraseoulense</name>
    <dbReference type="NCBI Taxonomy" id="590652"/>
    <lineage>
        <taxon>Bacteria</taxon>
        <taxon>Bacillati</taxon>
        <taxon>Actinomycetota</taxon>
        <taxon>Actinomycetes</taxon>
        <taxon>Mycobacteriales</taxon>
        <taxon>Mycobacteriaceae</taxon>
        <taxon>Mycobacterium</taxon>
    </lineage>
</organism>
<proteinExistence type="predicted"/>
<name>A0A1X0I6M4_9MYCO</name>
<sequence length="156" mass="18024">MNRVVILGRGGAGKSTLARQLSAKWGAPAIELDRIFWKPGPRPTPQMAWAAIQHRLISPERWILDGDLGPYDKDLALRVSAADTIIVLDFPFWRCAWRTLRRSPENGEYWRWTYHYRRTSLPAVLDVIGRHADHAAVHILHNPREVRRFLEAARDQ</sequence>
<evidence type="ECO:0000313" key="1">
    <source>
        <dbReference type="EMBL" id="ORB36458.1"/>
    </source>
</evidence>
<keyword evidence="2" id="KW-1185">Reference proteome</keyword>
<gene>
    <name evidence="1" type="ORF">BST39_20545</name>
</gene>
<dbReference type="GO" id="GO:0016301">
    <property type="term" value="F:kinase activity"/>
    <property type="evidence" value="ECO:0007669"/>
    <property type="project" value="UniProtKB-KW"/>
</dbReference>
<keyword evidence="1" id="KW-0808">Transferase</keyword>
<dbReference type="AlphaFoldDB" id="A0A1X0I6M4"/>
<comment type="caution">
    <text evidence="1">The sequence shown here is derived from an EMBL/GenBank/DDBJ whole genome shotgun (WGS) entry which is preliminary data.</text>
</comment>
<dbReference type="Gene3D" id="3.40.50.300">
    <property type="entry name" value="P-loop containing nucleotide triphosphate hydrolases"/>
    <property type="match status" value="1"/>
</dbReference>
<dbReference type="InterPro" id="IPR052922">
    <property type="entry name" value="Cytidylate_Kinase-2"/>
</dbReference>
<protein>
    <submittedName>
        <fullName evidence="1">Adenylate kinase</fullName>
    </submittedName>
</protein>
<reference evidence="1 2" key="1">
    <citation type="submission" date="2017-02" db="EMBL/GenBank/DDBJ databases">
        <title>The new phylogeny of genus Mycobacterium.</title>
        <authorList>
            <person name="Tortoli E."/>
            <person name="Trovato A."/>
            <person name="Cirillo D.M."/>
        </authorList>
    </citation>
    <scope>NUCLEOTIDE SEQUENCE [LARGE SCALE GENOMIC DNA]</scope>
    <source>
        <strain evidence="1 2">DSM 45000</strain>
    </source>
</reference>
<evidence type="ECO:0000313" key="2">
    <source>
        <dbReference type="Proteomes" id="UP000192513"/>
    </source>
</evidence>